<reference evidence="3" key="1">
    <citation type="submission" date="2022-10" db="EMBL/GenBank/DDBJ databases">
        <title>Genome assembly of Pristionchus species.</title>
        <authorList>
            <person name="Yoshida K."/>
            <person name="Sommer R.J."/>
        </authorList>
    </citation>
    <scope>NUCLEOTIDE SEQUENCE [LARGE SCALE GENOMIC DNA]</scope>
    <source>
        <strain evidence="3">RS5460</strain>
    </source>
</reference>
<dbReference type="AlphaFoldDB" id="A0AAN4Z3D2"/>
<feature type="chain" id="PRO_5042888350" evidence="1">
    <location>
        <begin position="18"/>
        <end position="230"/>
    </location>
</feature>
<feature type="non-terminal residue" evidence="2">
    <location>
        <position position="230"/>
    </location>
</feature>
<protein>
    <submittedName>
        <fullName evidence="2">Uncharacterized protein</fullName>
    </submittedName>
</protein>
<feature type="signal peptide" evidence="1">
    <location>
        <begin position="1"/>
        <end position="17"/>
    </location>
</feature>
<gene>
    <name evidence="2" type="ORF">PMAYCL1PPCAC_00836</name>
</gene>
<dbReference type="EMBL" id="BTRK01000001">
    <property type="protein sequence ID" value="GMR30642.1"/>
    <property type="molecule type" value="Genomic_DNA"/>
</dbReference>
<comment type="caution">
    <text evidence="2">The sequence shown here is derived from an EMBL/GenBank/DDBJ whole genome shotgun (WGS) entry which is preliminary data.</text>
</comment>
<keyword evidence="3" id="KW-1185">Reference proteome</keyword>
<evidence type="ECO:0000256" key="1">
    <source>
        <dbReference type="SAM" id="SignalP"/>
    </source>
</evidence>
<organism evidence="2 3">
    <name type="scientific">Pristionchus mayeri</name>
    <dbReference type="NCBI Taxonomy" id="1317129"/>
    <lineage>
        <taxon>Eukaryota</taxon>
        <taxon>Metazoa</taxon>
        <taxon>Ecdysozoa</taxon>
        <taxon>Nematoda</taxon>
        <taxon>Chromadorea</taxon>
        <taxon>Rhabditida</taxon>
        <taxon>Rhabditina</taxon>
        <taxon>Diplogasteromorpha</taxon>
        <taxon>Diplogasteroidea</taxon>
        <taxon>Neodiplogasteridae</taxon>
        <taxon>Pristionchus</taxon>
    </lineage>
</organism>
<evidence type="ECO:0000313" key="3">
    <source>
        <dbReference type="Proteomes" id="UP001328107"/>
    </source>
</evidence>
<accession>A0AAN4Z3D2</accession>
<evidence type="ECO:0000313" key="2">
    <source>
        <dbReference type="EMBL" id="GMR30642.1"/>
    </source>
</evidence>
<keyword evidence="1" id="KW-0732">Signal</keyword>
<proteinExistence type="predicted"/>
<name>A0AAN4Z3D2_9BILA</name>
<dbReference type="Proteomes" id="UP001328107">
    <property type="component" value="Unassembled WGS sequence"/>
</dbReference>
<sequence length="230" mass="24292">MLVASLLVALLATGADARVTFTSSEVLDDVDLRGVNTASFGCKSGCRVYSPTRRDNIIIKDSMKKKWARCAIISSIYHSAAPAASNADYTLVNQGAADPSFLLYIVARGAANYNSKVLTILSASRVTVTDPLLTVLSSSGAIRFTSFKGDYSDVLPAVYTTGFDSIDTCRPVFNAISALSMVKTSFTVYSPIATIDFKKASGDKSVLVTGEAYASTESGEDVTSVFVSPG</sequence>